<organism evidence="2 3">
    <name type="scientific">Novipirellula artificiosorum</name>
    <dbReference type="NCBI Taxonomy" id="2528016"/>
    <lineage>
        <taxon>Bacteria</taxon>
        <taxon>Pseudomonadati</taxon>
        <taxon>Planctomycetota</taxon>
        <taxon>Planctomycetia</taxon>
        <taxon>Pirellulales</taxon>
        <taxon>Pirellulaceae</taxon>
        <taxon>Novipirellula</taxon>
    </lineage>
</organism>
<dbReference type="EMBL" id="SJPV01000046">
    <property type="protein sequence ID" value="TWU22559.1"/>
    <property type="molecule type" value="Genomic_DNA"/>
</dbReference>
<comment type="caution">
    <text evidence="2">The sequence shown here is derived from an EMBL/GenBank/DDBJ whole genome shotgun (WGS) entry which is preliminary data.</text>
</comment>
<proteinExistence type="predicted"/>
<evidence type="ECO:0000313" key="3">
    <source>
        <dbReference type="Proteomes" id="UP000319143"/>
    </source>
</evidence>
<gene>
    <name evidence="2" type="ORF">Poly41_71240</name>
</gene>
<keyword evidence="3" id="KW-1185">Reference proteome</keyword>
<dbReference type="RefSeq" id="WP_146531738.1">
    <property type="nucleotide sequence ID" value="NZ_SJPV01000046.1"/>
</dbReference>
<dbReference type="Proteomes" id="UP000319143">
    <property type="component" value="Unassembled WGS sequence"/>
</dbReference>
<evidence type="ECO:0000256" key="1">
    <source>
        <dbReference type="SAM" id="MobiDB-lite"/>
    </source>
</evidence>
<accession>A0A5C6CII1</accession>
<dbReference type="AlphaFoldDB" id="A0A5C6CII1"/>
<reference evidence="2 3" key="1">
    <citation type="submission" date="2019-02" db="EMBL/GenBank/DDBJ databases">
        <title>Deep-cultivation of Planctomycetes and their phenomic and genomic characterization uncovers novel biology.</title>
        <authorList>
            <person name="Wiegand S."/>
            <person name="Jogler M."/>
            <person name="Boedeker C."/>
            <person name="Pinto D."/>
            <person name="Vollmers J."/>
            <person name="Rivas-Marin E."/>
            <person name="Kohn T."/>
            <person name="Peeters S.H."/>
            <person name="Heuer A."/>
            <person name="Rast P."/>
            <person name="Oberbeckmann S."/>
            <person name="Bunk B."/>
            <person name="Jeske O."/>
            <person name="Meyerdierks A."/>
            <person name="Storesund J.E."/>
            <person name="Kallscheuer N."/>
            <person name="Luecker S."/>
            <person name="Lage O.M."/>
            <person name="Pohl T."/>
            <person name="Merkel B.J."/>
            <person name="Hornburger P."/>
            <person name="Mueller R.-W."/>
            <person name="Bruemmer F."/>
            <person name="Labrenz M."/>
            <person name="Spormann A.M."/>
            <person name="Op Den Camp H."/>
            <person name="Overmann J."/>
            <person name="Amann R."/>
            <person name="Jetten M.S.M."/>
            <person name="Mascher T."/>
            <person name="Medema M.H."/>
            <person name="Devos D.P."/>
            <person name="Kaster A.-K."/>
            <person name="Ovreas L."/>
            <person name="Rohde M."/>
            <person name="Galperin M.Y."/>
            <person name="Jogler C."/>
        </authorList>
    </citation>
    <scope>NUCLEOTIDE SEQUENCE [LARGE SCALE GENOMIC DNA]</scope>
    <source>
        <strain evidence="2 3">Poly41</strain>
    </source>
</reference>
<feature type="region of interest" description="Disordered" evidence="1">
    <location>
        <begin position="38"/>
        <end position="57"/>
    </location>
</feature>
<name>A0A5C6CII1_9BACT</name>
<protein>
    <submittedName>
        <fullName evidence="2">Uncharacterized protein</fullName>
    </submittedName>
</protein>
<sequence length="268" mass="29977">MTIDCSVTLYAFGSAHDVAAIVKMFDSIRGNSLHGESAVGEVDAGNPTKDVGAESDSPQEELVWIDFSPRMLPTAEAIELSRRFPEAKLYLNISYEAPWDYERYWFKDGKQLLHDPDIANAPDEPDPFGVSVAHEHRFWREGHDDQHGEDHDAGLAVAETQIDQYVPEARMLINLTPEEGAYGCIVPVNWFIEFLKLNEGQSIRKESFAWFYGAPHDSEECIYTASVKEGVLEVQVEVGPEALVRRARFPLAFFQGRESQAGQQGGAK</sequence>
<evidence type="ECO:0000313" key="2">
    <source>
        <dbReference type="EMBL" id="TWU22559.1"/>
    </source>
</evidence>